<dbReference type="EMBL" id="CP003098">
    <property type="protein sequence ID" value="AET32292.1"/>
    <property type="molecule type" value="Genomic_DNA"/>
</dbReference>
<keyword evidence="2" id="KW-1185">Reference proteome</keyword>
<accession>G7VAY2</accession>
<dbReference type="KEGG" id="pyr:P186_0850"/>
<dbReference type="BioCyc" id="PSP1104324:GJSN-831-MONOMER"/>
<gene>
    <name evidence="1" type="ORF">P186_0850</name>
</gene>
<dbReference type="Proteomes" id="UP000005867">
    <property type="component" value="Chromosome"/>
</dbReference>
<reference evidence="1 2" key="1">
    <citation type="journal article" date="2012" name="J. Bacteriol.">
        <title>Complete genome sequence of strain 1860, a crenarchaeon of the genus pyrobaculum able to grow with various electron acceptors.</title>
        <authorList>
            <person name="Mardanov A.V."/>
            <person name="Gumerov V.M."/>
            <person name="Slobodkina G.B."/>
            <person name="Beletsky A.V."/>
            <person name="Bonch-Osmolovskaya E.A."/>
            <person name="Ravin N.V."/>
            <person name="Skryabin K.G."/>
        </authorList>
    </citation>
    <scope>NUCLEOTIDE SEQUENCE [LARGE SCALE GENOMIC DNA]</scope>
    <source>
        <strain evidence="1 2">1860</strain>
    </source>
</reference>
<proteinExistence type="predicted"/>
<dbReference type="HOGENOM" id="CLU_2875238_0_0_2"/>
<name>G7VAY2_9CREN</name>
<sequence>MWHIEMLQRADGTLAETWSGPAELGQLWACSTAGGKLVTLEDSYGRGGSGYRVKIYKLMDEAN</sequence>
<dbReference type="AlphaFoldDB" id="G7VAY2"/>
<protein>
    <submittedName>
        <fullName evidence="1">Uncharacterized protein</fullName>
    </submittedName>
</protein>
<organism evidence="1 2">
    <name type="scientific">Pyrobaculum ferrireducens</name>
    <dbReference type="NCBI Taxonomy" id="1104324"/>
    <lineage>
        <taxon>Archaea</taxon>
        <taxon>Thermoproteota</taxon>
        <taxon>Thermoprotei</taxon>
        <taxon>Thermoproteales</taxon>
        <taxon>Thermoproteaceae</taxon>
        <taxon>Pyrobaculum</taxon>
    </lineage>
</organism>
<evidence type="ECO:0000313" key="2">
    <source>
        <dbReference type="Proteomes" id="UP000005867"/>
    </source>
</evidence>
<evidence type="ECO:0000313" key="1">
    <source>
        <dbReference type="EMBL" id="AET32292.1"/>
    </source>
</evidence>